<dbReference type="InterPro" id="IPR044660">
    <property type="entry name" value="IBH1-like"/>
</dbReference>
<dbReference type="Pfam" id="PF26576">
    <property type="entry name" value="IBH1_N"/>
    <property type="match status" value="1"/>
</dbReference>
<evidence type="ECO:0000313" key="8">
    <source>
        <dbReference type="Proteomes" id="UP000604825"/>
    </source>
</evidence>
<comment type="subcellular location">
    <subcellularLocation>
        <location evidence="1">Nucleus</location>
    </subcellularLocation>
</comment>
<feature type="region of interest" description="Disordered" evidence="5">
    <location>
        <begin position="200"/>
        <end position="224"/>
    </location>
</feature>
<keyword evidence="4" id="KW-0539">Nucleus</keyword>
<dbReference type="GO" id="GO:0006355">
    <property type="term" value="P:regulation of DNA-templated transcription"/>
    <property type="evidence" value="ECO:0007669"/>
    <property type="project" value="InterPro"/>
</dbReference>
<evidence type="ECO:0000256" key="3">
    <source>
        <dbReference type="ARBA" id="ARBA00023163"/>
    </source>
</evidence>
<proteinExistence type="predicted"/>
<keyword evidence="3" id="KW-0804">Transcription</keyword>
<keyword evidence="2" id="KW-0805">Transcription regulation</keyword>
<feature type="region of interest" description="Disordered" evidence="5">
    <location>
        <begin position="1"/>
        <end position="51"/>
    </location>
</feature>
<dbReference type="InterPro" id="IPR044549">
    <property type="entry name" value="bHLH_AtIBH1-like"/>
</dbReference>
<dbReference type="AlphaFoldDB" id="A0A811MYQ1"/>
<evidence type="ECO:0000256" key="5">
    <source>
        <dbReference type="SAM" id="MobiDB-lite"/>
    </source>
</evidence>
<dbReference type="EMBL" id="CAJGYO010000003">
    <property type="protein sequence ID" value="CAD6216563.1"/>
    <property type="molecule type" value="Genomic_DNA"/>
</dbReference>
<dbReference type="InterPro" id="IPR059002">
    <property type="entry name" value="IBH1_N"/>
</dbReference>
<feature type="compositionally biased region" description="Low complexity" evidence="5">
    <location>
        <begin position="25"/>
        <end position="35"/>
    </location>
</feature>
<dbReference type="CDD" id="cd11444">
    <property type="entry name" value="bHLH_AtIBH1_like"/>
    <property type="match status" value="1"/>
</dbReference>
<dbReference type="PANTHER" id="PTHR33124:SF12">
    <property type="entry name" value="TRANSCRIPTION FACTOR BHLH148"/>
    <property type="match status" value="1"/>
</dbReference>
<feature type="region of interest" description="Disordered" evidence="5">
    <location>
        <begin position="120"/>
        <end position="150"/>
    </location>
</feature>
<dbReference type="Proteomes" id="UP000604825">
    <property type="component" value="Unassembled WGS sequence"/>
</dbReference>
<feature type="compositionally biased region" description="Polar residues" evidence="5">
    <location>
        <begin position="40"/>
        <end position="51"/>
    </location>
</feature>
<reference evidence="7" key="1">
    <citation type="submission" date="2020-10" db="EMBL/GenBank/DDBJ databases">
        <authorList>
            <person name="Han B."/>
            <person name="Lu T."/>
            <person name="Zhao Q."/>
            <person name="Huang X."/>
            <person name="Zhao Y."/>
        </authorList>
    </citation>
    <scope>NUCLEOTIDE SEQUENCE</scope>
</reference>
<feature type="compositionally biased region" description="Basic residues" evidence="5">
    <location>
        <begin position="120"/>
        <end position="134"/>
    </location>
</feature>
<evidence type="ECO:0000313" key="7">
    <source>
        <dbReference type="EMBL" id="CAD6216563.1"/>
    </source>
</evidence>
<dbReference type="GO" id="GO:0005634">
    <property type="term" value="C:nucleus"/>
    <property type="evidence" value="ECO:0007669"/>
    <property type="project" value="UniProtKB-SubCell"/>
</dbReference>
<gene>
    <name evidence="7" type="ORF">NCGR_LOCUS10746</name>
</gene>
<dbReference type="PANTHER" id="PTHR33124">
    <property type="entry name" value="TRANSCRIPTION FACTOR IBH1-LIKE 1"/>
    <property type="match status" value="1"/>
</dbReference>
<name>A0A811MYQ1_9POAL</name>
<dbReference type="OrthoDB" id="1647165at2759"/>
<protein>
    <recommendedName>
        <fullName evidence="6">IBH1-like N-terminal domain-containing protein</fullName>
    </recommendedName>
</protein>
<keyword evidence="8" id="KW-1185">Reference proteome</keyword>
<accession>A0A811MYQ1</accession>
<organism evidence="7 8">
    <name type="scientific">Miscanthus lutarioriparius</name>
    <dbReference type="NCBI Taxonomy" id="422564"/>
    <lineage>
        <taxon>Eukaryota</taxon>
        <taxon>Viridiplantae</taxon>
        <taxon>Streptophyta</taxon>
        <taxon>Embryophyta</taxon>
        <taxon>Tracheophyta</taxon>
        <taxon>Spermatophyta</taxon>
        <taxon>Magnoliopsida</taxon>
        <taxon>Liliopsida</taxon>
        <taxon>Poales</taxon>
        <taxon>Poaceae</taxon>
        <taxon>PACMAD clade</taxon>
        <taxon>Panicoideae</taxon>
        <taxon>Andropogonodae</taxon>
        <taxon>Andropogoneae</taxon>
        <taxon>Saccharinae</taxon>
        <taxon>Miscanthus</taxon>
    </lineage>
</organism>
<evidence type="ECO:0000259" key="6">
    <source>
        <dbReference type="Pfam" id="PF26576"/>
    </source>
</evidence>
<evidence type="ECO:0000256" key="1">
    <source>
        <dbReference type="ARBA" id="ARBA00004123"/>
    </source>
</evidence>
<sequence length="224" mass="23350">MPSSSSSSSSSADDEGARGKRKRGSPGACASASGGDYHQGPSSKWRTPRAQQAYSSKLLQALRLVRGGGGTGTLITCSASAPAVRDAAYRALAVAARGHSHWSRAILARSRRCRALHCLRARRPPPPRPRKRHQQQQQQQGGETEEWRPGGLAGRAKVLGRLVPGCRSLSLPALLAEVSDYIAALEMQVRAMGQLTHDLAASASASASASSSSAPTAAPSIAPP</sequence>
<feature type="domain" description="IBH1-like N-terminal" evidence="6">
    <location>
        <begin position="51"/>
        <end position="111"/>
    </location>
</feature>
<evidence type="ECO:0000256" key="4">
    <source>
        <dbReference type="ARBA" id="ARBA00023242"/>
    </source>
</evidence>
<evidence type="ECO:0000256" key="2">
    <source>
        <dbReference type="ARBA" id="ARBA00023015"/>
    </source>
</evidence>
<comment type="caution">
    <text evidence="7">The sequence shown here is derived from an EMBL/GenBank/DDBJ whole genome shotgun (WGS) entry which is preliminary data.</text>
</comment>
<feature type="compositionally biased region" description="Low complexity" evidence="5">
    <location>
        <begin position="1"/>
        <end position="11"/>
    </location>
</feature>